<sequence>MRVAALVVVFCVALLLVAGLVMLYSSSMSQVGSYYLVRQLCWCGAGLLLGGFLAGVDYLRWRRWVWVLYGLVVLLLVLVLVPGVGLKINGARRWLGLGDFRLQPSELAKPVLVLTLAWFGDQRARCLASLRGIWKPGLCVGLVVGLVFLEPDVGTAVMLAVLAGVMLVVAGAPLRWVIPAGLCGAVAAGLYVWQDPVRARRLVAWWALEETKLDSGFQPYQAMLALGSGGWTGLGLGNGRQKLGFVPEHYTDFIFAIIGEELGLVGTLAVVVLFMALVGVGLWIALRAREPFGMLVAAGVTTWIGLQAAINMAVVTSLLPNKGLPLPFISYGGSSLLAALAGVGLLLSVARRAAPQASARTWLRRRRNPFLEEKEPLPEAL</sequence>
<feature type="transmembrane region" description="Helical" evidence="21">
    <location>
        <begin position="328"/>
        <end position="350"/>
    </location>
</feature>
<evidence type="ECO:0000256" key="5">
    <source>
        <dbReference type="ARBA" id="ARBA00022676"/>
    </source>
</evidence>
<comment type="similarity">
    <text evidence="16">Belongs to the SEDS family. FtsW subfamily.</text>
</comment>
<keyword evidence="10 21" id="KW-1133">Transmembrane helix</keyword>
<comment type="catalytic activity">
    <reaction evidence="20">
        <text>[GlcNAc-(1-&gt;4)-Mur2Ac(oyl-L-Ala-gamma-D-Glu-L-Lys-D-Ala-D-Ala)](n)-di-trans,octa-cis-undecaprenyl diphosphate + beta-D-GlcNAc-(1-&gt;4)-Mur2Ac(oyl-L-Ala-gamma-D-Glu-L-Lys-D-Ala-D-Ala)-di-trans,octa-cis-undecaprenyl diphosphate = [GlcNAc-(1-&gt;4)-Mur2Ac(oyl-L-Ala-gamma-D-Glu-L-Lys-D-Ala-D-Ala)](n+1)-di-trans,octa-cis-undecaprenyl diphosphate + di-trans,octa-cis-undecaprenyl diphosphate + H(+)</text>
        <dbReference type="Rhea" id="RHEA:23708"/>
        <dbReference type="Rhea" id="RHEA-COMP:9602"/>
        <dbReference type="Rhea" id="RHEA-COMP:9603"/>
        <dbReference type="ChEBI" id="CHEBI:15378"/>
        <dbReference type="ChEBI" id="CHEBI:58405"/>
        <dbReference type="ChEBI" id="CHEBI:60033"/>
        <dbReference type="ChEBI" id="CHEBI:78435"/>
        <dbReference type="EC" id="2.4.99.28"/>
    </reaction>
</comment>
<dbReference type="GO" id="GO:0015648">
    <property type="term" value="F:lipid-linked peptidoglycan transporter activity"/>
    <property type="evidence" value="ECO:0007669"/>
    <property type="project" value="TreeGrafter"/>
</dbReference>
<feature type="transmembrane region" description="Helical" evidence="21">
    <location>
        <begin position="36"/>
        <end position="54"/>
    </location>
</feature>
<dbReference type="Pfam" id="PF01098">
    <property type="entry name" value="FTSW_RODA_SPOVE"/>
    <property type="match status" value="1"/>
</dbReference>
<keyword evidence="6" id="KW-0808">Transferase</keyword>
<name>A0A6M1RMC8_9BACT</name>
<evidence type="ECO:0000256" key="19">
    <source>
        <dbReference type="ARBA" id="ARBA00044770"/>
    </source>
</evidence>
<keyword evidence="9" id="KW-0573">Peptidoglycan synthesis</keyword>
<dbReference type="RefSeq" id="WP_165106323.1">
    <property type="nucleotide sequence ID" value="NZ_JAAKYA010000029.1"/>
</dbReference>
<dbReference type="PANTHER" id="PTHR30474:SF2">
    <property type="entry name" value="PEPTIDOGLYCAN GLYCOSYLTRANSFERASE FTSW-RELATED"/>
    <property type="match status" value="1"/>
</dbReference>
<dbReference type="InterPro" id="IPR001182">
    <property type="entry name" value="FtsW/RodA"/>
</dbReference>
<keyword evidence="11 21" id="KW-0472">Membrane</keyword>
<keyword evidence="8" id="KW-0133">Cell shape</keyword>
<keyword evidence="5" id="KW-0328">Glycosyltransferase</keyword>
<evidence type="ECO:0000256" key="21">
    <source>
        <dbReference type="SAM" id="Phobius"/>
    </source>
</evidence>
<feature type="transmembrane region" description="Helical" evidence="21">
    <location>
        <begin position="262"/>
        <end position="285"/>
    </location>
</feature>
<comment type="caution">
    <text evidence="22">The sequence shown here is derived from an EMBL/GenBank/DDBJ whole genome shotgun (WGS) entry which is preliminary data.</text>
</comment>
<dbReference type="AlphaFoldDB" id="A0A6M1RMC8"/>
<dbReference type="GO" id="GO:0005886">
    <property type="term" value="C:plasma membrane"/>
    <property type="evidence" value="ECO:0007669"/>
    <property type="project" value="UniProtKB-SubCell"/>
</dbReference>
<evidence type="ECO:0000256" key="18">
    <source>
        <dbReference type="ARBA" id="ARBA00041418"/>
    </source>
</evidence>
<keyword evidence="12" id="KW-0131">Cell cycle</keyword>
<keyword evidence="13" id="KW-0961">Cell wall biogenesis/degradation</keyword>
<comment type="pathway">
    <text evidence="2">Cell wall biogenesis; peptidoglycan biosynthesis.</text>
</comment>
<evidence type="ECO:0000256" key="20">
    <source>
        <dbReference type="ARBA" id="ARBA00049902"/>
    </source>
</evidence>
<dbReference type="GO" id="GO:0008360">
    <property type="term" value="P:regulation of cell shape"/>
    <property type="evidence" value="ECO:0007669"/>
    <property type="project" value="UniProtKB-KW"/>
</dbReference>
<evidence type="ECO:0000256" key="7">
    <source>
        <dbReference type="ARBA" id="ARBA00022692"/>
    </source>
</evidence>
<keyword evidence="23" id="KW-1185">Reference proteome</keyword>
<accession>A0A6M1RMC8</accession>
<dbReference type="GO" id="GO:0071555">
    <property type="term" value="P:cell wall organization"/>
    <property type="evidence" value="ECO:0007669"/>
    <property type="project" value="UniProtKB-KW"/>
</dbReference>
<feature type="transmembrane region" description="Helical" evidence="21">
    <location>
        <begin position="132"/>
        <end position="149"/>
    </location>
</feature>
<dbReference type="GO" id="GO:0032153">
    <property type="term" value="C:cell division site"/>
    <property type="evidence" value="ECO:0007669"/>
    <property type="project" value="TreeGrafter"/>
</dbReference>
<evidence type="ECO:0000256" key="17">
    <source>
        <dbReference type="ARBA" id="ARBA00041185"/>
    </source>
</evidence>
<evidence type="ECO:0000256" key="9">
    <source>
        <dbReference type="ARBA" id="ARBA00022984"/>
    </source>
</evidence>
<evidence type="ECO:0000256" key="12">
    <source>
        <dbReference type="ARBA" id="ARBA00023306"/>
    </source>
</evidence>
<evidence type="ECO:0000256" key="13">
    <source>
        <dbReference type="ARBA" id="ARBA00023316"/>
    </source>
</evidence>
<feature type="transmembrane region" description="Helical" evidence="21">
    <location>
        <begin position="292"/>
        <end position="316"/>
    </location>
</feature>
<evidence type="ECO:0000256" key="16">
    <source>
        <dbReference type="ARBA" id="ARBA00038053"/>
    </source>
</evidence>
<keyword evidence="3" id="KW-1003">Cell membrane</keyword>
<keyword evidence="7 21" id="KW-0812">Transmembrane</keyword>
<evidence type="ECO:0000256" key="3">
    <source>
        <dbReference type="ARBA" id="ARBA00022475"/>
    </source>
</evidence>
<gene>
    <name evidence="22" type="primary">ftsW</name>
    <name evidence="22" type="ORF">G4L39_04780</name>
</gene>
<evidence type="ECO:0000256" key="15">
    <source>
        <dbReference type="ARBA" id="ARBA00033270"/>
    </source>
</evidence>
<dbReference type="InterPro" id="IPR013437">
    <property type="entry name" value="FtsW"/>
</dbReference>
<evidence type="ECO:0000256" key="11">
    <source>
        <dbReference type="ARBA" id="ARBA00023136"/>
    </source>
</evidence>
<evidence type="ECO:0000313" key="23">
    <source>
        <dbReference type="Proteomes" id="UP000477311"/>
    </source>
</evidence>
<feature type="transmembrane region" description="Helical" evidence="21">
    <location>
        <begin position="6"/>
        <end position="24"/>
    </location>
</feature>
<comment type="subcellular location">
    <subcellularLocation>
        <location evidence="1">Cell membrane</location>
        <topology evidence="1">Multi-pass membrane protein</topology>
    </subcellularLocation>
</comment>
<dbReference type="GO" id="GO:0009252">
    <property type="term" value="P:peptidoglycan biosynthetic process"/>
    <property type="evidence" value="ECO:0007669"/>
    <property type="project" value="UniProtKB-KW"/>
</dbReference>
<dbReference type="EMBL" id="JAAKYA010000029">
    <property type="protein sequence ID" value="NGO38709.1"/>
    <property type="molecule type" value="Genomic_DNA"/>
</dbReference>
<feature type="transmembrane region" description="Helical" evidence="21">
    <location>
        <begin position="66"/>
        <end position="86"/>
    </location>
</feature>
<dbReference type="EC" id="2.4.99.28" evidence="19"/>
<dbReference type="GO" id="GO:0008955">
    <property type="term" value="F:peptidoglycan glycosyltransferase activity"/>
    <property type="evidence" value="ECO:0007669"/>
    <property type="project" value="UniProtKB-EC"/>
</dbReference>
<evidence type="ECO:0000256" key="2">
    <source>
        <dbReference type="ARBA" id="ARBA00004752"/>
    </source>
</evidence>
<evidence type="ECO:0000256" key="4">
    <source>
        <dbReference type="ARBA" id="ARBA00022618"/>
    </source>
</evidence>
<evidence type="ECO:0000256" key="10">
    <source>
        <dbReference type="ARBA" id="ARBA00022989"/>
    </source>
</evidence>
<evidence type="ECO:0000256" key="1">
    <source>
        <dbReference type="ARBA" id="ARBA00004651"/>
    </source>
</evidence>
<proteinExistence type="inferred from homology"/>
<evidence type="ECO:0000256" key="14">
    <source>
        <dbReference type="ARBA" id="ARBA00032370"/>
    </source>
</evidence>
<reference evidence="22 23" key="1">
    <citation type="submission" date="2020-02" db="EMBL/GenBank/DDBJ databases">
        <title>Draft genome sequence of Limisphaera ngatamarikiensis NGM72.4T, a thermophilic Verrucomicrobia grouped in subdivision 3.</title>
        <authorList>
            <person name="Carere C.R."/>
            <person name="Steen J."/>
            <person name="Hugenholtz P."/>
            <person name="Stott M.B."/>
        </authorList>
    </citation>
    <scope>NUCLEOTIDE SEQUENCE [LARGE SCALE GENOMIC DNA]</scope>
    <source>
        <strain evidence="22 23">NGM72.4</strain>
    </source>
</reference>
<evidence type="ECO:0000313" key="22">
    <source>
        <dbReference type="EMBL" id="NGO38709.1"/>
    </source>
</evidence>
<evidence type="ECO:0000256" key="6">
    <source>
        <dbReference type="ARBA" id="ARBA00022679"/>
    </source>
</evidence>
<dbReference type="GO" id="GO:0051301">
    <property type="term" value="P:cell division"/>
    <property type="evidence" value="ECO:0007669"/>
    <property type="project" value="UniProtKB-KW"/>
</dbReference>
<feature type="transmembrane region" description="Helical" evidence="21">
    <location>
        <begin position="155"/>
        <end position="171"/>
    </location>
</feature>
<evidence type="ECO:0000256" key="8">
    <source>
        <dbReference type="ARBA" id="ARBA00022960"/>
    </source>
</evidence>
<dbReference type="PANTHER" id="PTHR30474">
    <property type="entry name" value="CELL CYCLE PROTEIN"/>
    <property type="match status" value="1"/>
</dbReference>
<dbReference type="NCBIfam" id="TIGR02614">
    <property type="entry name" value="ftsW"/>
    <property type="match status" value="1"/>
</dbReference>
<protein>
    <recommendedName>
        <fullName evidence="17">Probable peptidoglycan glycosyltransferase FtsW</fullName>
        <ecNumber evidence="19">2.4.99.28</ecNumber>
    </recommendedName>
    <alternativeName>
        <fullName evidence="18">Cell division protein FtsW</fullName>
    </alternativeName>
    <alternativeName>
        <fullName evidence="15">Cell wall polymerase</fullName>
    </alternativeName>
    <alternativeName>
        <fullName evidence="14">Peptidoglycan polymerase</fullName>
    </alternativeName>
</protein>
<keyword evidence="4" id="KW-0132">Cell division</keyword>
<organism evidence="22 23">
    <name type="scientific">Limisphaera ngatamarikiensis</name>
    <dbReference type="NCBI Taxonomy" id="1324935"/>
    <lineage>
        <taxon>Bacteria</taxon>
        <taxon>Pseudomonadati</taxon>
        <taxon>Verrucomicrobiota</taxon>
        <taxon>Verrucomicrobiia</taxon>
        <taxon>Limisphaerales</taxon>
        <taxon>Limisphaeraceae</taxon>
        <taxon>Limisphaera</taxon>
    </lineage>
</organism>
<dbReference type="Proteomes" id="UP000477311">
    <property type="component" value="Unassembled WGS sequence"/>
</dbReference>